<organism evidence="1">
    <name type="scientific">marine sediment metagenome</name>
    <dbReference type="NCBI Taxonomy" id="412755"/>
    <lineage>
        <taxon>unclassified sequences</taxon>
        <taxon>metagenomes</taxon>
        <taxon>ecological metagenomes</taxon>
    </lineage>
</organism>
<reference evidence="1" key="1">
    <citation type="journal article" date="2015" name="Nature">
        <title>Complex archaea that bridge the gap between prokaryotes and eukaryotes.</title>
        <authorList>
            <person name="Spang A."/>
            <person name="Saw J.H."/>
            <person name="Jorgensen S.L."/>
            <person name="Zaremba-Niedzwiedzka K."/>
            <person name="Martijn J."/>
            <person name="Lind A.E."/>
            <person name="van Eijk R."/>
            <person name="Schleper C."/>
            <person name="Guy L."/>
            <person name="Ettema T.J."/>
        </authorList>
    </citation>
    <scope>NUCLEOTIDE SEQUENCE</scope>
</reference>
<name>A0A0F9NRL8_9ZZZZ</name>
<proteinExistence type="predicted"/>
<dbReference type="EMBL" id="LAZR01003092">
    <property type="protein sequence ID" value="KKN22110.1"/>
    <property type="molecule type" value="Genomic_DNA"/>
</dbReference>
<protein>
    <submittedName>
        <fullName evidence="1">Uncharacterized protein</fullName>
    </submittedName>
</protein>
<sequence length="77" mass="7970">MATIAEMAAKGQKNLARKAVQMASGYAAARARMTAGFAAAGFGPTRTKNYSDGIAAATYVAPDAAKWAKNWAAKMAE</sequence>
<dbReference type="AlphaFoldDB" id="A0A0F9NRL8"/>
<gene>
    <name evidence="1" type="ORF">LCGC14_0918580</name>
</gene>
<accession>A0A0F9NRL8</accession>
<comment type="caution">
    <text evidence="1">The sequence shown here is derived from an EMBL/GenBank/DDBJ whole genome shotgun (WGS) entry which is preliminary data.</text>
</comment>
<evidence type="ECO:0000313" key="1">
    <source>
        <dbReference type="EMBL" id="KKN22110.1"/>
    </source>
</evidence>